<dbReference type="Gene3D" id="1.10.1760.20">
    <property type="match status" value="1"/>
</dbReference>
<feature type="transmembrane region" description="Helical" evidence="7">
    <location>
        <begin position="135"/>
        <end position="159"/>
    </location>
</feature>
<keyword evidence="5 7" id="KW-1133">Transmembrane helix</keyword>
<dbReference type="InterPro" id="IPR002751">
    <property type="entry name" value="CbiM/NikMN"/>
</dbReference>
<dbReference type="Proteomes" id="UP000006622">
    <property type="component" value="Chromosome"/>
</dbReference>
<feature type="transmembrane region" description="Helical" evidence="7">
    <location>
        <begin position="41"/>
        <end position="61"/>
    </location>
</feature>
<keyword evidence="9" id="KW-1185">Reference proteome</keyword>
<reference evidence="8" key="1">
    <citation type="submission" date="2010-07" db="EMBL/GenBank/DDBJ databases">
        <title>The complete genome of Methanosalsum zhilinae DSM 4017.</title>
        <authorList>
            <consortium name="US DOE Joint Genome Institute (JGI-PGF)"/>
            <person name="Lucas S."/>
            <person name="Copeland A."/>
            <person name="Lapidus A."/>
            <person name="Glavina del Rio T."/>
            <person name="Dalin E."/>
            <person name="Tice H."/>
            <person name="Bruce D."/>
            <person name="Goodwin L."/>
            <person name="Pitluck S."/>
            <person name="Kyrpides N."/>
            <person name="Mavromatis K."/>
            <person name="Ovchinnikova G."/>
            <person name="Daligault H."/>
            <person name="Detter J.C."/>
            <person name="Han C."/>
            <person name="Tapia R."/>
            <person name="Larimer F."/>
            <person name="Land M."/>
            <person name="Hauser L."/>
            <person name="Markowitz V."/>
            <person name="Cheng J.-F."/>
            <person name="Hugenholtz P."/>
            <person name="Woyke T."/>
            <person name="Wu D."/>
            <person name="Spring S."/>
            <person name="Schueler E."/>
            <person name="Brambilla E."/>
            <person name="Klenk H.-P."/>
            <person name="Eisen J.A."/>
        </authorList>
    </citation>
    <scope>NUCLEOTIDE SEQUENCE</scope>
    <source>
        <strain evidence="8">DSM 4017</strain>
    </source>
</reference>
<evidence type="ECO:0000256" key="4">
    <source>
        <dbReference type="ARBA" id="ARBA00022692"/>
    </source>
</evidence>
<evidence type="ECO:0000256" key="5">
    <source>
        <dbReference type="ARBA" id="ARBA00022989"/>
    </source>
</evidence>
<dbReference type="AlphaFoldDB" id="F7XNE5"/>
<dbReference type="GO" id="GO:0005886">
    <property type="term" value="C:plasma membrane"/>
    <property type="evidence" value="ECO:0007669"/>
    <property type="project" value="UniProtKB-SubCell"/>
</dbReference>
<evidence type="ECO:0000256" key="2">
    <source>
        <dbReference type="ARBA" id="ARBA00022448"/>
    </source>
</evidence>
<evidence type="ECO:0000256" key="3">
    <source>
        <dbReference type="ARBA" id="ARBA00022475"/>
    </source>
</evidence>
<evidence type="ECO:0000256" key="1">
    <source>
        <dbReference type="ARBA" id="ARBA00004651"/>
    </source>
</evidence>
<dbReference type="GeneID" id="10822986"/>
<dbReference type="Pfam" id="PF01891">
    <property type="entry name" value="CbiM"/>
    <property type="match status" value="1"/>
</dbReference>
<evidence type="ECO:0000313" key="9">
    <source>
        <dbReference type="Proteomes" id="UP000006622"/>
    </source>
</evidence>
<name>F7XNE5_METZD</name>
<comment type="subcellular location">
    <subcellularLocation>
        <location evidence="1">Cell membrane</location>
        <topology evidence="1">Multi-pass membrane protein</topology>
    </subcellularLocation>
</comment>
<evidence type="ECO:0000256" key="6">
    <source>
        <dbReference type="ARBA" id="ARBA00023136"/>
    </source>
</evidence>
<dbReference type="HOGENOM" id="CLU_052508_1_0_2"/>
<proteinExistence type="predicted"/>
<organism evidence="8 9">
    <name type="scientific">Methanosalsum zhilinae (strain DSM 4017 / NBRC 107636 / OCM 62 / WeN5)</name>
    <name type="common">Methanohalophilus zhilinae</name>
    <dbReference type="NCBI Taxonomy" id="679901"/>
    <lineage>
        <taxon>Archaea</taxon>
        <taxon>Methanobacteriati</taxon>
        <taxon>Methanobacteriota</taxon>
        <taxon>Stenosarchaea group</taxon>
        <taxon>Methanomicrobia</taxon>
        <taxon>Methanosarcinales</taxon>
        <taxon>Methanosarcinaceae</taxon>
        <taxon>Methanosalsum</taxon>
    </lineage>
</organism>
<dbReference type="EMBL" id="CP002101">
    <property type="protein sequence ID" value="AEH61195.1"/>
    <property type="molecule type" value="Genomic_DNA"/>
</dbReference>
<dbReference type="NCBIfam" id="NF004905">
    <property type="entry name" value="PRK06265.1-5"/>
    <property type="match status" value="1"/>
</dbReference>
<feature type="transmembrane region" description="Helical" evidence="7">
    <location>
        <begin position="73"/>
        <end position="96"/>
    </location>
</feature>
<keyword evidence="2" id="KW-0813">Transport</keyword>
<dbReference type="PANTHER" id="PTHR34229:SF1">
    <property type="entry name" value="METAL TRANSPORT PROTEIN HI_1621-RELATED"/>
    <property type="match status" value="1"/>
</dbReference>
<keyword evidence="6 7" id="KW-0472">Membrane</keyword>
<dbReference type="STRING" id="679901.Mzhil_1350"/>
<evidence type="ECO:0000313" key="8">
    <source>
        <dbReference type="EMBL" id="AEH61195.1"/>
    </source>
</evidence>
<dbReference type="KEGG" id="mzh:Mzhil_1350"/>
<dbReference type="PANTHER" id="PTHR34229">
    <property type="entry name" value="METAL TRANSPORT PROTEIN HI_1621-RELATED"/>
    <property type="match status" value="1"/>
</dbReference>
<feature type="transmembrane region" description="Helical" evidence="7">
    <location>
        <begin position="102"/>
        <end position="123"/>
    </location>
</feature>
<evidence type="ECO:0000256" key="7">
    <source>
        <dbReference type="SAM" id="Phobius"/>
    </source>
</evidence>
<gene>
    <name evidence="8" type="ordered locus">Mzhil_1350</name>
</gene>
<keyword evidence="3" id="KW-1003">Cell membrane</keyword>
<dbReference type="OrthoDB" id="71235at2157"/>
<feature type="transmembrane region" description="Helical" evidence="7">
    <location>
        <begin position="171"/>
        <end position="193"/>
    </location>
</feature>
<sequence length="204" mass="21673">MHISDGVLSAPIIAAGWAITIVFLLLIFRLKMSNANIAEEIPKFSIMTAAFFVVSLIHLPLGPTSAHPMLNGLMGIVLGPIAYISMFIGLILQAFIFQHGGITTLGINAALLGIPSIIVYYIFKRGYKDGVSVKILGLVCGGLAIGLSALFTVMVLILMGSEFFGLAKVTVVAHLPLILIEGILTGSVVLYIAKVKPELLSIKL</sequence>
<dbReference type="GO" id="GO:0000041">
    <property type="term" value="P:transition metal ion transport"/>
    <property type="evidence" value="ECO:0007669"/>
    <property type="project" value="InterPro"/>
</dbReference>
<protein>
    <submittedName>
        <fullName evidence="8">Cobalamin (Vitamin B12) biosynthesis CbiM protein</fullName>
    </submittedName>
</protein>
<feature type="transmembrane region" description="Helical" evidence="7">
    <location>
        <begin position="7"/>
        <end position="29"/>
    </location>
</feature>
<accession>F7XNE5</accession>
<keyword evidence="4 7" id="KW-0812">Transmembrane</keyword>
<dbReference type="RefSeq" id="WP_013898632.1">
    <property type="nucleotide sequence ID" value="NC_015676.1"/>
</dbReference>